<proteinExistence type="predicted"/>
<dbReference type="RefSeq" id="WP_068834964.1">
    <property type="nucleotide sequence ID" value="NZ_JBHSMX010000062.1"/>
</dbReference>
<evidence type="ECO:0000313" key="3">
    <source>
        <dbReference type="Proteomes" id="UP001596084"/>
    </source>
</evidence>
<evidence type="ECO:0000313" key="2">
    <source>
        <dbReference type="EMBL" id="MFC5523052.1"/>
    </source>
</evidence>
<dbReference type="Pfam" id="PF17278">
    <property type="entry name" value="DUF5343"/>
    <property type="match status" value="1"/>
</dbReference>
<dbReference type="EMBL" id="JBHSMX010000062">
    <property type="protein sequence ID" value="MFC5523052.1"/>
    <property type="molecule type" value="Genomic_DNA"/>
</dbReference>
<protein>
    <submittedName>
        <fullName evidence="2">DUF5343 domain-containing protein</fullName>
    </submittedName>
</protein>
<comment type="caution">
    <text evidence="2">The sequence shown here is derived from an EMBL/GenBank/DDBJ whole genome shotgun (WGS) entry which is preliminary data.</text>
</comment>
<keyword evidence="3" id="KW-1185">Reference proteome</keyword>
<accession>A0ABW0QHH6</accession>
<gene>
    <name evidence="2" type="ORF">ACFPP7_19365</name>
</gene>
<feature type="region of interest" description="Disordered" evidence="1">
    <location>
        <begin position="149"/>
        <end position="170"/>
    </location>
</feature>
<evidence type="ECO:0000256" key="1">
    <source>
        <dbReference type="SAM" id="MobiDB-lite"/>
    </source>
</evidence>
<feature type="compositionally biased region" description="Pro residues" evidence="1">
    <location>
        <begin position="153"/>
        <end position="164"/>
    </location>
</feature>
<dbReference type="InterPro" id="IPR035235">
    <property type="entry name" value="DUF5343"/>
</dbReference>
<organism evidence="2 3">
    <name type="scientific">Polaromonas jejuensis</name>
    <dbReference type="NCBI Taxonomy" id="457502"/>
    <lineage>
        <taxon>Bacteria</taxon>
        <taxon>Pseudomonadati</taxon>
        <taxon>Pseudomonadota</taxon>
        <taxon>Betaproteobacteria</taxon>
        <taxon>Burkholderiales</taxon>
        <taxon>Comamonadaceae</taxon>
        <taxon>Polaromonas</taxon>
    </lineage>
</organism>
<reference evidence="3" key="1">
    <citation type="journal article" date="2019" name="Int. J. Syst. Evol. Microbiol.">
        <title>The Global Catalogue of Microorganisms (GCM) 10K type strain sequencing project: providing services to taxonomists for standard genome sequencing and annotation.</title>
        <authorList>
            <consortium name="The Broad Institute Genomics Platform"/>
            <consortium name="The Broad Institute Genome Sequencing Center for Infectious Disease"/>
            <person name="Wu L."/>
            <person name="Ma J."/>
        </authorList>
    </citation>
    <scope>NUCLEOTIDE SEQUENCE [LARGE SCALE GENOMIC DNA]</scope>
    <source>
        <strain evidence="3">CGMCC 4.7277</strain>
    </source>
</reference>
<name>A0ABW0QHH6_9BURK</name>
<dbReference type="Proteomes" id="UP001596084">
    <property type="component" value="Unassembled WGS sequence"/>
</dbReference>
<sequence length="210" mass="23391">MLTTRYMVSNKNLPSIFQKIIDGAAPDKFTMAHLKGIGFTSSNDQAALPVLKDLKFLAADGSPTKRYHQYRDKSQSRRVLGEAIRETYEDLFHINEHPSEADRQAVIGRFKSTHNVTDLVAERQAATFFALLKLADLSSSARHTSKAAEAAIPPAPTVPEPSPPKAQRSLELPHGFSGLRYNIEVHLPATKDIEVYNAIFKSLREHLLND</sequence>